<dbReference type="GO" id="GO:0034599">
    <property type="term" value="P:cellular response to oxidative stress"/>
    <property type="evidence" value="ECO:0007669"/>
    <property type="project" value="InterPro"/>
</dbReference>
<dbReference type="OrthoDB" id="9800621at2"/>
<evidence type="ECO:0000259" key="7">
    <source>
        <dbReference type="PROSITE" id="PS51352"/>
    </source>
</evidence>
<evidence type="ECO:0000256" key="1">
    <source>
        <dbReference type="ARBA" id="ARBA00022559"/>
    </source>
</evidence>
<evidence type="ECO:0000256" key="6">
    <source>
        <dbReference type="RuleBase" id="RU366011"/>
    </source>
</evidence>
<dbReference type="GO" id="GO:0005737">
    <property type="term" value="C:cytoplasm"/>
    <property type="evidence" value="ECO:0007669"/>
    <property type="project" value="TreeGrafter"/>
</dbReference>
<evidence type="ECO:0000256" key="3">
    <source>
        <dbReference type="ARBA" id="ARBA00023002"/>
    </source>
</evidence>
<dbReference type="EC" id="1.11.1.27" evidence="6"/>
<reference evidence="9" key="1">
    <citation type="journal article" date="2017" name="Biotechnol. Biofuels">
        <title>Evaluation of environmental bacterial communities as a factor affecting the growth of duckweed Lemna minor.</title>
        <authorList>
            <person name="Ishizawa H."/>
            <person name="Kuroda M."/>
            <person name="Morikawa M."/>
            <person name="Ike M."/>
        </authorList>
    </citation>
    <scope>NUCLEOTIDE SEQUENCE [LARGE SCALE GENOMIC DNA]</scope>
    <source>
        <strain evidence="9">M6</strain>
    </source>
</reference>
<dbReference type="GO" id="GO:0042744">
    <property type="term" value="P:hydrogen peroxide catabolic process"/>
    <property type="evidence" value="ECO:0007669"/>
    <property type="project" value="TreeGrafter"/>
</dbReference>
<dbReference type="SUPFAM" id="SSF52833">
    <property type="entry name" value="Thioredoxin-like"/>
    <property type="match status" value="1"/>
</dbReference>
<comment type="function">
    <text evidence="6">Thiol-specific peroxidase that catalyzes the reduction of hydrogen peroxide and organic hydroperoxides to water and alcohols, respectively. Plays a role in cell protection against oxidative stress by detoxifying peroxides.</text>
</comment>
<dbReference type="Pfam" id="PF08534">
    <property type="entry name" value="Redoxin"/>
    <property type="match status" value="1"/>
</dbReference>
<keyword evidence="3 6" id="KW-0560">Oxidoreductase</keyword>
<keyword evidence="2 6" id="KW-0049">Antioxidant</keyword>
<dbReference type="FunFam" id="3.40.30.10:FF:000020">
    <property type="entry name" value="Peroxiredoxin"/>
    <property type="match status" value="1"/>
</dbReference>
<comment type="catalytic activity">
    <reaction evidence="6">
        <text>a hydroperoxide + 2 glutathione = an alcohol + glutathione disulfide + H2O</text>
        <dbReference type="Rhea" id="RHEA:62632"/>
        <dbReference type="ChEBI" id="CHEBI:15377"/>
        <dbReference type="ChEBI" id="CHEBI:30879"/>
        <dbReference type="ChEBI" id="CHEBI:35924"/>
        <dbReference type="ChEBI" id="CHEBI:57925"/>
        <dbReference type="ChEBI" id="CHEBI:58297"/>
        <dbReference type="EC" id="1.11.1.27"/>
    </reaction>
</comment>
<feature type="active site" description="Cysteine sulfenic acid (-SOH) intermediate" evidence="5">
    <location>
        <position position="49"/>
    </location>
</feature>
<dbReference type="PANTHER" id="PTHR10430:SF16">
    <property type="entry name" value="PEROXIREDOXIN-5, MITOCHONDRIAL"/>
    <property type="match status" value="1"/>
</dbReference>
<dbReference type="CDD" id="cd03013">
    <property type="entry name" value="PRX5_like"/>
    <property type="match status" value="1"/>
</dbReference>
<evidence type="ECO:0000313" key="8">
    <source>
        <dbReference type="EMBL" id="BBF81997.1"/>
    </source>
</evidence>
<dbReference type="EMBL" id="AP018828">
    <property type="protein sequence ID" value="BBF81997.1"/>
    <property type="molecule type" value="Genomic_DNA"/>
</dbReference>
<dbReference type="GO" id="GO:0008379">
    <property type="term" value="F:thioredoxin peroxidase activity"/>
    <property type="evidence" value="ECO:0007669"/>
    <property type="project" value="InterPro"/>
</dbReference>
<keyword evidence="1 6" id="KW-0575">Peroxidase</keyword>
<dbReference type="Gene3D" id="3.40.30.10">
    <property type="entry name" value="Glutaredoxin"/>
    <property type="match status" value="1"/>
</dbReference>
<dbReference type="InterPro" id="IPR013766">
    <property type="entry name" value="Thioredoxin_domain"/>
</dbReference>
<dbReference type="InterPro" id="IPR013740">
    <property type="entry name" value="Redoxin"/>
</dbReference>
<dbReference type="RefSeq" id="WP_126423626.1">
    <property type="nucleotide sequence ID" value="NZ_AP018828.1"/>
</dbReference>
<sequence>MTIQPGDKLPEVKFSSPAEDGLKPLTTSEVFAGKRAVLFAVPGAFTPTCSARHLPGFRDQAKAFKFKTIDVVACTSVNDGFVMKAWAKDQGIADEVLMLGDGNGEFAEKVGLVLDAEGFGMGKRSQRYAMIVNDGVVEKLFVEAPGEFKVSSADYVLEQL</sequence>
<proteinExistence type="inferred from homology"/>
<protein>
    <recommendedName>
        <fullName evidence="6">Glutathione-dependent peroxiredoxin</fullName>
        <ecNumber evidence="6">1.11.1.27</ecNumber>
    </recommendedName>
</protein>
<evidence type="ECO:0000256" key="5">
    <source>
        <dbReference type="PIRSR" id="PIRSR637944-1"/>
    </source>
</evidence>
<evidence type="ECO:0000313" key="9">
    <source>
        <dbReference type="Proteomes" id="UP000278756"/>
    </source>
</evidence>
<dbReference type="Proteomes" id="UP000278756">
    <property type="component" value="Chromosome 2"/>
</dbReference>
<feature type="domain" description="Thioredoxin" evidence="7">
    <location>
        <begin position="3"/>
        <end position="160"/>
    </location>
</feature>
<evidence type="ECO:0000256" key="2">
    <source>
        <dbReference type="ARBA" id="ARBA00022862"/>
    </source>
</evidence>
<keyword evidence="4 6" id="KW-0676">Redox-active center</keyword>
<organism evidence="8 9">
    <name type="scientific">Asticcacaulis excentricus</name>
    <dbReference type="NCBI Taxonomy" id="78587"/>
    <lineage>
        <taxon>Bacteria</taxon>
        <taxon>Pseudomonadati</taxon>
        <taxon>Pseudomonadota</taxon>
        <taxon>Alphaproteobacteria</taxon>
        <taxon>Caulobacterales</taxon>
        <taxon>Caulobacteraceae</taxon>
        <taxon>Asticcacaulis</taxon>
    </lineage>
</organism>
<evidence type="ECO:0000256" key="4">
    <source>
        <dbReference type="ARBA" id="ARBA00023284"/>
    </source>
</evidence>
<dbReference type="InterPro" id="IPR037944">
    <property type="entry name" value="PRX5-like"/>
</dbReference>
<dbReference type="PROSITE" id="PS51352">
    <property type="entry name" value="THIOREDOXIN_2"/>
    <property type="match status" value="1"/>
</dbReference>
<comment type="similarity">
    <text evidence="6">Belongs to the peroxiredoxin family. Prx5 subfamily.</text>
</comment>
<accession>A0A3G9G5D9</accession>
<dbReference type="GO" id="GO:0045454">
    <property type="term" value="P:cell redox homeostasis"/>
    <property type="evidence" value="ECO:0007669"/>
    <property type="project" value="TreeGrafter"/>
</dbReference>
<dbReference type="PANTHER" id="PTHR10430">
    <property type="entry name" value="PEROXIREDOXIN"/>
    <property type="match status" value="1"/>
</dbReference>
<name>A0A3G9G5D9_9CAUL</name>
<gene>
    <name evidence="8" type="ORF">EM6_2616</name>
</gene>
<dbReference type="AlphaFoldDB" id="A0A3G9G5D9"/>
<dbReference type="InterPro" id="IPR036249">
    <property type="entry name" value="Thioredoxin-like_sf"/>
</dbReference>
<reference evidence="9" key="2">
    <citation type="journal article" date="2017" name="Plant Physiol. Biochem.">
        <title>Differential oxidative and antioxidative response of duckweed Lemna minor toward plant growth promoting/inhibiting bacteria.</title>
        <authorList>
            <person name="Ishizawa H."/>
            <person name="Kuroda M."/>
            <person name="Morikawa M."/>
            <person name="Ike M."/>
        </authorList>
    </citation>
    <scope>NUCLEOTIDE SEQUENCE [LARGE SCALE GENOMIC DNA]</scope>
    <source>
        <strain evidence="9">M6</strain>
    </source>
</reference>